<evidence type="ECO:0000313" key="2">
    <source>
        <dbReference type="EMBL" id="KKN75967.1"/>
    </source>
</evidence>
<sequence length="122" mass="13771">MKTPALCPESKEGKPHSYSRKKGFGDLMTCDECGNVDLEVTMIEDKKALTCDECKRIRGFCSKHSPQMVVDEGVLVPRKLLEKVLQDYQQALYAAHERWGATFYAQQARLDELSTIVESDPS</sequence>
<dbReference type="AlphaFoldDB" id="A0A0F9TM23"/>
<accession>A0A0F9TM23</accession>
<name>A0A0F9TM23_9ZZZZ</name>
<feature type="region of interest" description="Disordered" evidence="1">
    <location>
        <begin position="1"/>
        <end position="22"/>
    </location>
</feature>
<protein>
    <submittedName>
        <fullName evidence="2">Uncharacterized protein</fullName>
    </submittedName>
</protein>
<comment type="caution">
    <text evidence="2">The sequence shown here is derived from an EMBL/GenBank/DDBJ whole genome shotgun (WGS) entry which is preliminary data.</text>
</comment>
<organism evidence="2">
    <name type="scientific">marine sediment metagenome</name>
    <dbReference type="NCBI Taxonomy" id="412755"/>
    <lineage>
        <taxon>unclassified sequences</taxon>
        <taxon>metagenomes</taxon>
        <taxon>ecological metagenomes</taxon>
    </lineage>
</organism>
<evidence type="ECO:0000256" key="1">
    <source>
        <dbReference type="SAM" id="MobiDB-lite"/>
    </source>
</evidence>
<gene>
    <name evidence="2" type="ORF">LCGC14_0375240</name>
</gene>
<proteinExistence type="predicted"/>
<dbReference type="EMBL" id="LAZR01000301">
    <property type="protein sequence ID" value="KKN75967.1"/>
    <property type="molecule type" value="Genomic_DNA"/>
</dbReference>
<reference evidence="2" key="1">
    <citation type="journal article" date="2015" name="Nature">
        <title>Complex archaea that bridge the gap between prokaryotes and eukaryotes.</title>
        <authorList>
            <person name="Spang A."/>
            <person name="Saw J.H."/>
            <person name="Jorgensen S.L."/>
            <person name="Zaremba-Niedzwiedzka K."/>
            <person name="Martijn J."/>
            <person name="Lind A.E."/>
            <person name="van Eijk R."/>
            <person name="Schleper C."/>
            <person name="Guy L."/>
            <person name="Ettema T.J."/>
        </authorList>
    </citation>
    <scope>NUCLEOTIDE SEQUENCE</scope>
</reference>